<name>A0ABP0LEV1_9DINO</name>
<comment type="cofactor">
    <cofactor evidence="1">
        <name>Mg(2+)</name>
        <dbReference type="ChEBI" id="CHEBI:18420"/>
    </cofactor>
</comment>
<dbReference type="InterPro" id="IPR018247">
    <property type="entry name" value="EF_Hand_1_Ca_BS"/>
</dbReference>
<keyword evidence="8 12" id="KW-0862">Zinc</keyword>
<dbReference type="CDD" id="cd00051">
    <property type="entry name" value="EFh"/>
    <property type="match status" value="1"/>
</dbReference>
<feature type="domain" description="Protein kinase" evidence="15">
    <location>
        <begin position="44"/>
        <end position="308"/>
    </location>
</feature>
<feature type="compositionally biased region" description="Basic and acidic residues" evidence="14">
    <location>
        <begin position="732"/>
        <end position="742"/>
    </location>
</feature>
<evidence type="ECO:0000313" key="19">
    <source>
        <dbReference type="Proteomes" id="UP001642464"/>
    </source>
</evidence>
<dbReference type="Pfam" id="PF13202">
    <property type="entry name" value="EF-hand_5"/>
    <property type="match status" value="1"/>
</dbReference>
<evidence type="ECO:0000256" key="3">
    <source>
        <dbReference type="ARBA" id="ARBA00022679"/>
    </source>
</evidence>
<dbReference type="Pfam" id="PF13499">
    <property type="entry name" value="EF-hand_7"/>
    <property type="match status" value="1"/>
</dbReference>
<dbReference type="SMART" id="SM00220">
    <property type="entry name" value="S_TKc"/>
    <property type="match status" value="1"/>
</dbReference>
<feature type="binding site" evidence="13">
    <location>
        <position position="83"/>
    </location>
    <ligand>
        <name>ATP</name>
        <dbReference type="ChEBI" id="CHEBI:30616"/>
    </ligand>
</feature>
<keyword evidence="6 12" id="KW-0863">Zinc-finger</keyword>
<dbReference type="Pfam" id="PF00069">
    <property type="entry name" value="Pkinase"/>
    <property type="match status" value="1"/>
</dbReference>
<evidence type="ECO:0000259" key="17">
    <source>
        <dbReference type="PROSITE" id="PS50222"/>
    </source>
</evidence>
<dbReference type="SUPFAM" id="SSF47473">
    <property type="entry name" value="EF-hand"/>
    <property type="match status" value="1"/>
</dbReference>
<dbReference type="Gene3D" id="1.10.510.10">
    <property type="entry name" value="Transferase(Phosphotransferase) domain 1"/>
    <property type="match status" value="1"/>
</dbReference>
<evidence type="ECO:0000259" key="15">
    <source>
        <dbReference type="PROSITE" id="PS50011"/>
    </source>
</evidence>
<dbReference type="PROSITE" id="PS50222">
    <property type="entry name" value="EF_HAND_2"/>
    <property type="match status" value="2"/>
</dbReference>
<comment type="caution">
    <text evidence="18">The sequence shown here is derived from an EMBL/GenBank/DDBJ whole genome shotgun (WGS) entry which is preliminary data.</text>
</comment>
<keyword evidence="9" id="KW-0106">Calcium</keyword>
<evidence type="ECO:0000256" key="5">
    <source>
        <dbReference type="ARBA" id="ARBA00022741"/>
    </source>
</evidence>
<dbReference type="PROSITE" id="PS00107">
    <property type="entry name" value="PROTEIN_KINASE_ATP"/>
    <property type="match status" value="1"/>
</dbReference>
<comment type="similarity">
    <text evidence="11">Belongs to the protein kinase superfamily. Ser/Thr protein kinase family. CDPK subfamily.</text>
</comment>
<dbReference type="InterPro" id="IPR011992">
    <property type="entry name" value="EF-hand-dom_pair"/>
</dbReference>
<sequence length="763" mass="84080">MGAAPCARVERPTGPLSRETHEDLQTFDRALLAQVKKGKVEENYELLEELGHGSFGVVNRARDTRSTCVSMATYVAVKTIPKKKISDPKSVKDEFNVIRQLDHAHICKAYECYEDRRHIYLVMDICSGGTLLETLCVQQRFPEAQAAKIMRQTLSALLYLHQANFIFRDLKTENIMFAKPVKEGEVGNIKLIDFGLCCPFRPGAKITKAAGTPYSVAPELVTPPVQYDQRCDSWSAGVVMFIVLSGQYPFHGKTKDELLNKIRKEPVSFKNPRWKKISKDAKSSVAELLRKKPENRCSIADALRHVWLKANVTLPSAEVMKGMVETMIQFQDLNMLQKAALTALAWRASDEDTQHLRQIFECLDQDSNGHVTMTELRGAFAEVGVELPGDLSICGVGTDGNDTIEYTEFLAAALDKSKVLKEDIVWQAFKIFDSDGSGTVTKAELLKLLTTGRSDKAKHEKESKTIEAFLDSYDTSGDGVAARPAVGPPPRDAGADARADAPANAPTHGWADARTDGTDGTDGTDASQGGPPPPPTAPPAQADAPEGDGAAAVAAAAQSAQQMQYMQQYQFYQQLQKQEQEKRAKTQSAQPLRFKEGFRPMRLCKPLLTVGFCRQGQDCTFAHTYEELHPASPDVPDNLVNEDGAAAEQGDIPENQIPDMRLKKKKEMCGRFSRGECSLGKICPFAHTESELGTIGLSVCGKVKTRLCVFWDPVTKTAKGCIYGKNCNNAHGEREIGTKRPPPELCPPMKRRRDGESVIRGRD</sequence>
<feature type="region of interest" description="Disordered" evidence="14">
    <location>
        <begin position="732"/>
        <end position="763"/>
    </location>
</feature>
<dbReference type="Gene3D" id="1.10.238.10">
    <property type="entry name" value="EF-hand"/>
    <property type="match status" value="2"/>
</dbReference>
<dbReference type="Gene3D" id="3.30.200.20">
    <property type="entry name" value="Phosphorylase Kinase, domain 1"/>
    <property type="match status" value="1"/>
</dbReference>
<feature type="zinc finger region" description="C3H1-type" evidence="12">
    <location>
        <begin position="598"/>
        <end position="626"/>
    </location>
</feature>
<feature type="domain" description="C3H1-type" evidence="16">
    <location>
        <begin position="702"/>
        <end position="734"/>
    </location>
</feature>
<dbReference type="GO" id="GO:0016301">
    <property type="term" value="F:kinase activity"/>
    <property type="evidence" value="ECO:0007669"/>
    <property type="project" value="UniProtKB-KW"/>
</dbReference>
<evidence type="ECO:0000256" key="8">
    <source>
        <dbReference type="ARBA" id="ARBA00022833"/>
    </source>
</evidence>
<evidence type="ECO:0000256" key="10">
    <source>
        <dbReference type="ARBA" id="ARBA00022840"/>
    </source>
</evidence>
<dbReference type="SUPFAM" id="SSF90229">
    <property type="entry name" value="CCCH zinc finger"/>
    <property type="match status" value="1"/>
</dbReference>
<keyword evidence="19" id="KW-1185">Reference proteome</keyword>
<evidence type="ECO:0000313" key="18">
    <source>
        <dbReference type="EMBL" id="CAK9037281.1"/>
    </source>
</evidence>
<dbReference type="Proteomes" id="UP001642464">
    <property type="component" value="Unassembled WGS sequence"/>
</dbReference>
<keyword evidence="10 13" id="KW-0067">ATP-binding</keyword>
<dbReference type="InterPro" id="IPR011009">
    <property type="entry name" value="Kinase-like_dom_sf"/>
</dbReference>
<dbReference type="CDD" id="cd05117">
    <property type="entry name" value="STKc_CAMK"/>
    <property type="match status" value="1"/>
</dbReference>
<keyword evidence="5 13" id="KW-0547">Nucleotide-binding</keyword>
<dbReference type="PROSITE" id="PS50103">
    <property type="entry name" value="ZF_C3H1"/>
    <property type="match status" value="3"/>
</dbReference>
<feature type="domain" description="EF-hand" evidence="17">
    <location>
        <begin position="420"/>
        <end position="455"/>
    </location>
</feature>
<keyword evidence="2" id="KW-0723">Serine/threonine-protein kinase</keyword>
<dbReference type="InterPro" id="IPR017441">
    <property type="entry name" value="Protein_kinase_ATP_BS"/>
</dbReference>
<dbReference type="PANTHER" id="PTHR24349">
    <property type="entry name" value="SERINE/THREONINE-PROTEIN KINASE"/>
    <property type="match status" value="1"/>
</dbReference>
<dbReference type="SMART" id="SM00054">
    <property type="entry name" value="EFh"/>
    <property type="match status" value="2"/>
</dbReference>
<dbReference type="InterPro" id="IPR000719">
    <property type="entry name" value="Prot_kinase_dom"/>
</dbReference>
<keyword evidence="3" id="KW-0808">Transferase</keyword>
<evidence type="ECO:0000256" key="7">
    <source>
        <dbReference type="ARBA" id="ARBA00022777"/>
    </source>
</evidence>
<feature type="zinc finger region" description="C3H1-type" evidence="12">
    <location>
        <begin position="702"/>
        <end position="734"/>
    </location>
</feature>
<organism evidence="18 19">
    <name type="scientific">Durusdinium trenchii</name>
    <dbReference type="NCBI Taxonomy" id="1381693"/>
    <lineage>
        <taxon>Eukaryota</taxon>
        <taxon>Sar</taxon>
        <taxon>Alveolata</taxon>
        <taxon>Dinophyceae</taxon>
        <taxon>Suessiales</taxon>
        <taxon>Symbiodiniaceae</taxon>
        <taxon>Durusdinium</taxon>
    </lineage>
</organism>
<evidence type="ECO:0000256" key="13">
    <source>
        <dbReference type="PROSITE-ProRule" id="PRU10141"/>
    </source>
</evidence>
<feature type="domain" description="C3H1-type" evidence="16">
    <location>
        <begin position="598"/>
        <end position="626"/>
    </location>
</feature>
<dbReference type="SMART" id="SM00356">
    <property type="entry name" value="ZnF_C3H1"/>
    <property type="match status" value="3"/>
</dbReference>
<keyword evidence="4 12" id="KW-0479">Metal-binding</keyword>
<evidence type="ECO:0000259" key="16">
    <source>
        <dbReference type="PROSITE" id="PS50103"/>
    </source>
</evidence>
<dbReference type="Gene3D" id="3.30.1370.210">
    <property type="match status" value="1"/>
</dbReference>
<evidence type="ECO:0000256" key="11">
    <source>
        <dbReference type="ARBA" id="ARBA00024334"/>
    </source>
</evidence>
<evidence type="ECO:0000256" key="4">
    <source>
        <dbReference type="ARBA" id="ARBA00022723"/>
    </source>
</evidence>
<reference evidence="18 19" key="1">
    <citation type="submission" date="2024-02" db="EMBL/GenBank/DDBJ databases">
        <authorList>
            <person name="Chen Y."/>
            <person name="Shah S."/>
            <person name="Dougan E. K."/>
            <person name="Thang M."/>
            <person name="Chan C."/>
        </authorList>
    </citation>
    <scope>NUCLEOTIDE SEQUENCE [LARGE SCALE GENOMIC DNA]</scope>
</reference>
<dbReference type="PROSITE" id="PS00018">
    <property type="entry name" value="EF_HAND_1"/>
    <property type="match status" value="2"/>
</dbReference>
<feature type="domain" description="C3H1-type" evidence="16">
    <location>
        <begin position="663"/>
        <end position="690"/>
    </location>
</feature>
<feature type="region of interest" description="Disordered" evidence="14">
    <location>
        <begin position="480"/>
        <end position="551"/>
    </location>
</feature>
<dbReference type="InterPro" id="IPR002048">
    <property type="entry name" value="EF_hand_dom"/>
</dbReference>
<keyword evidence="7 18" id="KW-0418">Kinase</keyword>
<dbReference type="EMBL" id="CAXAMM010015825">
    <property type="protein sequence ID" value="CAK9037281.1"/>
    <property type="molecule type" value="Genomic_DNA"/>
</dbReference>
<evidence type="ECO:0000256" key="1">
    <source>
        <dbReference type="ARBA" id="ARBA00001946"/>
    </source>
</evidence>
<dbReference type="Gene3D" id="4.10.1000.10">
    <property type="entry name" value="Zinc finger, CCCH-type"/>
    <property type="match status" value="1"/>
</dbReference>
<evidence type="ECO:0000256" key="2">
    <source>
        <dbReference type="ARBA" id="ARBA00022527"/>
    </source>
</evidence>
<feature type="compositionally biased region" description="Basic and acidic residues" evidence="14">
    <location>
        <begin position="753"/>
        <end position="763"/>
    </location>
</feature>
<proteinExistence type="inferred from homology"/>
<evidence type="ECO:0000256" key="9">
    <source>
        <dbReference type="ARBA" id="ARBA00022837"/>
    </source>
</evidence>
<evidence type="ECO:0000256" key="14">
    <source>
        <dbReference type="SAM" id="MobiDB-lite"/>
    </source>
</evidence>
<feature type="region of interest" description="Disordered" evidence="14">
    <location>
        <begin position="1"/>
        <end position="20"/>
    </location>
</feature>
<feature type="zinc finger region" description="C3H1-type" evidence="12">
    <location>
        <begin position="663"/>
        <end position="690"/>
    </location>
</feature>
<evidence type="ECO:0000256" key="12">
    <source>
        <dbReference type="PROSITE-ProRule" id="PRU00723"/>
    </source>
</evidence>
<protein>
    <submittedName>
        <fullName evidence="18">Calcium-dependent protein kinase 2 (PfCDPK2)</fullName>
    </submittedName>
</protein>
<dbReference type="InterPro" id="IPR050205">
    <property type="entry name" value="CDPK_Ser/Thr_kinases"/>
</dbReference>
<feature type="compositionally biased region" description="Low complexity" evidence="14">
    <location>
        <begin position="539"/>
        <end position="551"/>
    </location>
</feature>
<accession>A0ABP0LEV1</accession>
<dbReference type="InterPro" id="IPR000571">
    <property type="entry name" value="Znf_CCCH"/>
</dbReference>
<dbReference type="InterPro" id="IPR036855">
    <property type="entry name" value="Znf_CCCH_sf"/>
</dbReference>
<gene>
    <name evidence="18" type="ORF">SCF082_LOCUS22077</name>
</gene>
<dbReference type="PROSITE" id="PS50011">
    <property type="entry name" value="PROTEIN_KINASE_DOM"/>
    <property type="match status" value="1"/>
</dbReference>
<dbReference type="SUPFAM" id="SSF56112">
    <property type="entry name" value="Protein kinase-like (PK-like)"/>
    <property type="match status" value="1"/>
</dbReference>
<feature type="domain" description="EF-hand" evidence="17">
    <location>
        <begin position="351"/>
        <end position="386"/>
    </location>
</feature>
<evidence type="ECO:0000256" key="6">
    <source>
        <dbReference type="ARBA" id="ARBA00022771"/>
    </source>
</evidence>